<keyword evidence="3" id="KW-1185">Reference proteome</keyword>
<feature type="region of interest" description="Disordered" evidence="1">
    <location>
        <begin position="514"/>
        <end position="535"/>
    </location>
</feature>
<evidence type="ECO:0000313" key="2">
    <source>
        <dbReference type="EMBL" id="KAK1740642.1"/>
    </source>
</evidence>
<dbReference type="EMBL" id="JATAAI010000015">
    <property type="protein sequence ID" value="KAK1740642.1"/>
    <property type="molecule type" value="Genomic_DNA"/>
</dbReference>
<accession>A0AAD8Y6X5</accession>
<reference evidence="2" key="1">
    <citation type="submission" date="2023-06" db="EMBL/GenBank/DDBJ databases">
        <title>Survivors Of The Sea: Transcriptome response of Skeletonema marinoi to long-term dormancy.</title>
        <authorList>
            <person name="Pinder M.I.M."/>
            <person name="Kourtchenko O."/>
            <person name="Robertson E.K."/>
            <person name="Larsson T."/>
            <person name="Maumus F."/>
            <person name="Osuna-Cruz C.M."/>
            <person name="Vancaester E."/>
            <person name="Stenow R."/>
            <person name="Vandepoele K."/>
            <person name="Ploug H."/>
            <person name="Bruchert V."/>
            <person name="Godhe A."/>
            <person name="Topel M."/>
        </authorList>
    </citation>
    <scope>NUCLEOTIDE SEQUENCE</scope>
    <source>
        <strain evidence="2">R05AC</strain>
    </source>
</reference>
<sequence length="873" mass="95769">MDHEQETAPCHPIGVESIMEKIQNLQVTIEESRRYLLPFVKVLEDEDNGLSSAPSNDGRDYSDAGIAEESLHCLEECYTAVNFLVNQLADSGLINLEQSHTVHLNSEEENVYLLMAANCIGKADFVGQHFVKLAEADSLTNESGPIDDVVGVENKVVQPCMARLAELSLRVAHLQTTIIPSEMSSTYDGNDDEEDITPDSIIDAYSHYQRRCLRSRSKPAISSLAELRQLATSQNCFVSDILEEDRRRQQYEIEINNDDGNGQVDETTTARAQPHAQAITVLLGEASSLIQPLAAWRDGLIPSQQSAQDIASLLKQMCEEAMEILDNEAQKLVVTVGAWFRPDQRGITTLEHNGNERQEAADLLSIESSLEEMAFMCQVLSRYSTFSRQTVLRDDSNNESSGSELQNLLTEQSLHYSTFETRLATLQFNQALSLATPQLIELGRPSLKVPSIVEDAHFVCVRAIDRAAGTRSERAVWTVGHWVTEVWGVDPGGGMLGESVKGVYQALTEGVGCIGEPPAEQDNQHNAGQGSPSKPENAFAAALLEAVDDGDDYGGRQDHARTGTNSAPASGGLSSALWGTLGGGSKAHSLQTRIDAEMCCLNGIVASENSCKALSNLFADLVDEQLEGDQDNSDAKKTSMLTFAKEELASHARSYHNLLKQRVRGLVSDLCGADDLFDCDGKLCLQNLRLFVEDEVYNLNASSFRSMEDEERLDAGIIAPIRRSQIFEEISRDKCDGTVVLQMAEEMSLKSSEIILSVLLKSEKPKEFNDWGALLLSKQVRLLQNTFSSLVLGSGDTEEACNTSSILTQFNRVNQAVSILQLEKPSDWLMFAYKADGGDDTSLAADEIKKVMRLRVDFSEEAIATVCSQISAN</sequence>
<evidence type="ECO:0000256" key="1">
    <source>
        <dbReference type="SAM" id="MobiDB-lite"/>
    </source>
</evidence>
<dbReference type="Proteomes" id="UP001224775">
    <property type="component" value="Unassembled WGS sequence"/>
</dbReference>
<dbReference type="InterPro" id="IPR048682">
    <property type="entry name" value="COG4"/>
</dbReference>
<dbReference type="AlphaFoldDB" id="A0AAD8Y6X5"/>
<feature type="region of interest" description="Disordered" evidence="1">
    <location>
        <begin position="550"/>
        <end position="571"/>
    </location>
</feature>
<protein>
    <submittedName>
        <fullName evidence="2">Conserved oligomeric Golgi complex subunit 4</fullName>
    </submittedName>
</protein>
<dbReference type="PANTHER" id="PTHR24016">
    <property type="entry name" value="CONSERVED OLIGOMERIC GOLGI COMPLEX SUBUNIT 4"/>
    <property type="match status" value="1"/>
</dbReference>
<gene>
    <name evidence="2" type="ORF">QTG54_008737</name>
</gene>
<proteinExistence type="predicted"/>
<organism evidence="2 3">
    <name type="scientific">Skeletonema marinoi</name>
    <dbReference type="NCBI Taxonomy" id="267567"/>
    <lineage>
        <taxon>Eukaryota</taxon>
        <taxon>Sar</taxon>
        <taxon>Stramenopiles</taxon>
        <taxon>Ochrophyta</taxon>
        <taxon>Bacillariophyta</taxon>
        <taxon>Coscinodiscophyceae</taxon>
        <taxon>Thalassiosirophycidae</taxon>
        <taxon>Thalassiosirales</taxon>
        <taxon>Skeletonemataceae</taxon>
        <taxon>Skeletonema</taxon>
        <taxon>Skeletonema marinoi-dohrnii complex</taxon>
    </lineage>
</organism>
<dbReference type="Gene3D" id="1.20.58.1970">
    <property type="match status" value="1"/>
</dbReference>
<comment type="caution">
    <text evidence="2">The sequence shown here is derived from an EMBL/GenBank/DDBJ whole genome shotgun (WGS) entry which is preliminary data.</text>
</comment>
<feature type="compositionally biased region" description="Polar residues" evidence="1">
    <location>
        <begin position="524"/>
        <end position="534"/>
    </location>
</feature>
<dbReference type="PANTHER" id="PTHR24016:SF0">
    <property type="entry name" value="CONSERVED OLIGOMERIC GOLGI COMPLEX SUBUNIT 4"/>
    <property type="match status" value="1"/>
</dbReference>
<name>A0AAD8Y6X5_9STRA</name>
<evidence type="ECO:0000313" key="3">
    <source>
        <dbReference type="Proteomes" id="UP001224775"/>
    </source>
</evidence>